<proteinExistence type="predicted"/>
<gene>
    <name evidence="1" type="ORF">FHG12_19860</name>
</gene>
<organism evidence="1 2">
    <name type="scientific">Hymenobacter jejuensis</name>
    <dbReference type="NCBI Taxonomy" id="2502781"/>
    <lineage>
        <taxon>Bacteria</taxon>
        <taxon>Pseudomonadati</taxon>
        <taxon>Bacteroidota</taxon>
        <taxon>Cytophagia</taxon>
        <taxon>Cytophagales</taxon>
        <taxon>Hymenobacteraceae</taxon>
        <taxon>Hymenobacter</taxon>
    </lineage>
</organism>
<protein>
    <submittedName>
        <fullName evidence="1">Uncharacterized protein</fullName>
    </submittedName>
</protein>
<dbReference type="OrthoDB" id="879781at2"/>
<dbReference type="Proteomes" id="UP000305398">
    <property type="component" value="Chromosome"/>
</dbReference>
<accession>A0A5B8A686</accession>
<dbReference type="AlphaFoldDB" id="A0A5B8A686"/>
<name>A0A5B8A686_9BACT</name>
<evidence type="ECO:0000313" key="2">
    <source>
        <dbReference type="Proteomes" id="UP000305398"/>
    </source>
</evidence>
<dbReference type="KEGG" id="hyj:FHG12_19860"/>
<reference evidence="1 2" key="1">
    <citation type="submission" date="2019-06" db="EMBL/GenBank/DDBJ databases">
        <authorList>
            <person name="Srinivasan S."/>
        </authorList>
    </citation>
    <scope>NUCLEOTIDE SEQUENCE [LARGE SCALE GENOMIC DNA]</scope>
    <source>
        <strain evidence="1 2">17J68-5</strain>
    </source>
</reference>
<keyword evidence="2" id="KW-1185">Reference proteome</keyword>
<dbReference type="EMBL" id="CP040896">
    <property type="protein sequence ID" value="QDA62215.1"/>
    <property type="molecule type" value="Genomic_DNA"/>
</dbReference>
<sequence length="67" mass="7583">MKNIISLIALVISLGLILYLYQRLSATEEALKLAEKRFADCEQVSFQLQNQLTGRTRGVTPDSLRDE</sequence>
<dbReference type="RefSeq" id="WP_139517446.1">
    <property type="nucleotide sequence ID" value="NZ_CP040896.1"/>
</dbReference>
<evidence type="ECO:0000313" key="1">
    <source>
        <dbReference type="EMBL" id="QDA62215.1"/>
    </source>
</evidence>